<dbReference type="AlphaFoldDB" id="A0A5E8BF34"/>
<name>A0A5E8BF34_9ASCO</name>
<proteinExistence type="inferred from homology"/>
<evidence type="ECO:0000256" key="2">
    <source>
        <dbReference type="ARBA" id="ARBA00022723"/>
    </source>
</evidence>
<dbReference type="SUPFAM" id="SSF64167">
    <property type="entry name" value="SurE-like"/>
    <property type="match status" value="1"/>
</dbReference>
<dbReference type="OrthoDB" id="4018688at2759"/>
<dbReference type="PANTHER" id="PTHR30457:SF0">
    <property type="entry name" value="PHOSPHATASE, PUTATIVE (AFU_ORTHOLOGUE AFUA_4G01070)-RELATED"/>
    <property type="match status" value="1"/>
</dbReference>
<feature type="chain" id="PRO_5023096471" description="Survival protein SurE-like phosphatase/nucleotidase domain-containing protein" evidence="4">
    <location>
        <begin position="21"/>
        <end position="339"/>
    </location>
</feature>
<keyword evidence="2" id="KW-0479">Metal-binding</keyword>
<dbReference type="InterPro" id="IPR030048">
    <property type="entry name" value="SurE"/>
</dbReference>
<protein>
    <recommendedName>
        <fullName evidence="5">Survival protein SurE-like phosphatase/nucleotidase domain-containing protein</fullName>
    </recommendedName>
</protein>
<keyword evidence="4" id="KW-0732">Signal</keyword>
<sequence length="339" mass="35775">MKFSTVLKAGALSAIQLAAALNIILTNDDAYTSSNIRATYQALKDEGHNVFIVAPAENQSGKGGTFSFSSSPKLQKSSEFGDLPAGSPAWGYEESDNHVWYFNGTPAASVAFGLDYVIPNYFSNINIDLVVSGPNEGSNAGPGLFTLSGTIGATYYAVGRGIPAAAFSADYSNHSYYKDVNGFLPNKDDDSFYSNIYAKTVVAKLVDALATAAGDNDRLLPLGVGLNINIPYVGAPAKETYNVDCTAPPLVYTRITGGAQSYTVKFNETSGVFVWSYLDSQKAPGLNVAYNGPTDLAGETDVSNAAGCRVAVSAYSVDYTAPAPVNDEVHNLIQAALKR</sequence>
<dbReference type="GeneID" id="43581485"/>
<dbReference type="RefSeq" id="XP_031853276.1">
    <property type="nucleotide sequence ID" value="XM_031997385.1"/>
</dbReference>
<evidence type="ECO:0000259" key="5">
    <source>
        <dbReference type="Pfam" id="PF01975"/>
    </source>
</evidence>
<dbReference type="PANTHER" id="PTHR30457">
    <property type="entry name" value="5'-NUCLEOTIDASE SURE"/>
    <property type="match status" value="1"/>
</dbReference>
<comment type="similarity">
    <text evidence="1">Belongs to the SurE nucleotidase family.</text>
</comment>
<evidence type="ECO:0000256" key="1">
    <source>
        <dbReference type="ARBA" id="ARBA00011062"/>
    </source>
</evidence>
<dbReference type="Proteomes" id="UP000398389">
    <property type="component" value="Unassembled WGS sequence"/>
</dbReference>
<reference evidence="6 7" key="1">
    <citation type="submission" date="2019-09" db="EMBL/GenBank/DDBJ databases">
        <authorList>
            <person name="Brejova B."/>
        </authorList>
    </citation>
    <scope>NUCLEOTIDE SEQUENCE [LARGE SCALE GENOMIC DNA]</scope>
</reference>
<evidence type="ECO:0000313" key="7">
    <source>
        <dbReference type="Proteomes" id="UP000398389"/>
    </source>
</evidence>
<evidence type="ECO:0000256" key="3">
    <source>
        <dbReference type="ARBA" id="ARBA00022801"/>
    </source>
</evidence>
<dbReference type="InterPro" id="IPR036523">
    <property type="entry name" value="SurE-like_sf"/>
</dbReference>
<dbReference type="InterPro" id="IPR002828">
    <property type="entry name" value="SurE-like_Pase/nucleotidase"/>
</dbReference>
<feature type="domain" description="Survival protein SurE-like phosphatase/nucleotidase" evidence="5">
    <location>
        <begin position="23"/>
        <end position="241"/>
    </location>
</feature>
<keyword evidence="3" id="KW-0378">Hydrolase</keyword>
<gene>
    <name evidence="6" type="ORF">SAPINGB_P002667</name>
</gene>
<evidence type="ECO:0000256" key="4">
    <source>
        <dbReference type="SAM" id="SignalP"/>
    </source>
</evidence>
<feature type="signal peptide" evidence="4">
    <location>
        <begin position="1"/>
        <end position="20"/>
    </location>
</feature>
<organism evidence="6 7">
    <name type="scientific">Magnusiomyces paraingens</name>
    <dbReference type="NCBI Taxonomy" id="2606893"/>
    <lineage>
        <taxon>Eukaryota</taxon>
        <taxon>Fungi</taxon>
        <taxon>Dikarya</taxon>
        <taxon>Ascomycota</taxon>
        <taxon>Saccharomycotina</taxon>
        <taxon>Dipodascomycetes</taxon>
        <taxon>Dipodascales</taxon>
        <taxon>Dipodascaceae</taxon>
        <taxon>Magnusiomyces</taxon>
    </lineage>
</organism>
<dbReference type="Gene3D" id="3.40.1210.10">
    <property type="entry name" value="Survival protein SurE-like phosphatase/nucleotidase"/>
    <property type="match status" value="1"/>
</dbReference>
<keyword evidence="7" id="KW-1185">Reference proteome</keyword>
<accession>A0A5E8BF34</accession>
<dbReference type="Pfam" id="PF01975">
    <property type="entry name" value="SurE"/>
    <property type="match status" value="1"/>
</dbReference>
<evidence type="ECO:0000313" key="6">
    <source>
        <dbReference type="EMBL" id="VVT50233.1"/>
    </source>
</evidence>
<dbReference type="GO" id="GO:0008252">
    <property type="term" value="F:nucleotidase activity"/>
    <property type="evidence" value="ECO:0007669"/>
    <property type="project" value="InterPro"/>
</dbReference>
<dbReference type="EMBL" id="CABVLU010000002">
    <property type="protein sequence ID" value="VVT50233.1"/>
    <property type="molecule type" value="Genomic_DNA"/>
</dbReference>
<dbReference type="NCBIfam" id="TIGR00087">
    <property type="entry name" value="surE"/>
    <property type="match status" value="1"/>
</dbReference>
<dbReference type="GO" id="GO:0046872">
    <property type="term" value="F:metal ion binding"/>
    <property type="evidence" value="ECO:0007669"/>
    <property type="project" value="UniProtKB-KW"/>
</dbReference>